<evidence type="ECO:0000256" key="1">
    <source>
        <dbReference type="SAM" id="MobiDB-lite"/>
    </source>
</evidence>
<dbReference type="InParanoid" id="A0A7J8DT70"/>
<evidence type="ECO:0000313" key="3">
    <source>
        <dbReference type="Proteomes" id="UP000550707"/>
    </source>
</evidence>
<keyword evidence="3" id="KW-1185">Reference proteome</keyword>
<dbReference type="AlphaFoldDB" id="A0A7J8DT70"/>
<reference evidence="2 3" key="1">
    <citation type="journal article" date="2020" name="Nature">
        <title>Six reference-quality genomes reveal evolution of bat adaptations.</title>
        <authorList>
            <person name="Jebb D."/>
            <person name="Huang Z."/>
            <person name="Pippel M."/>
            <person name="Hughes G.M."/>
            <person name="Lavrichenko K."/>
            <person name="Devanna P."/>
            <person name="Winkler S."/>
            <person name="Jermiin L.S."/>
            <person name="Skirmuntt E.C."/>
            <person name="Katzourakis A."/>
            <person name="Burkitt-Gray L."/>
            <person name="Ray D.A."/>
            <person name="Sullivan K.A.M."/>
            <person name="Roscito J.G."/>
            <person name="Kirilenko B.M."/>
            <person name="Davalos L.M."/>
            <person name="Corthals A.P."/>
            <person name="Power M.L."/>
            <person name="Jones G."/>
            <person name="Ransome R.D."/>
            <person name="Dechmann D.K.N."/>
            <person name="Locatelli A.G."/>
            <person name="Puechmaille S.J."/>
            <person name="Fedrigo O."/>
            <person name="Jarvis E.D."/>
            <person name="Hiller M."/>
            <person name="Vernes S.C."/>
            <person name="Myers E.W."/>
            <person name="Teeling E.C."/>
        </authorList>
    </citation>
    <scope>NUCLEOTIDE SEQUENCE [LARGE SCALE GENOMIC DNA]</scope>
    <source>
        <strain evidence="2">MMolMol1</strain>
        <tissue evidence="2">Muscle</tissue>
    </source>
</reference>
<proteinExistence type="predicted"/>
<gene>
    <name evidence="2" type="ORF">HJG59_009135</name>
</gene>
<comment type="caution">
    <text evidence="2">The sequence shown here is derived from an EMBL/GenBank/DDBJ whole genome shotgun (WGS) entry which is preliminary data.</text>
</comment>
<feature type="region of interest" description="Disordered" evidence="1">
    <location>
        <begin position="69"/>
        <end position="91"/>
    </location>
</feature>
<dbReference type="Proteomes" id="UP000550707">
    <property type="component" value="Unassembled WGS sequence"/>
</dbReference>
<sequence>MTRDMDITYSPPLYQLSYRRDGLGRGLRLLRFSPTLEMDLRMRNPGARAVRASVVPRVRRKITWLGLREPKPESSPARASKTVVPGRRDSDATPACLSRFSFSAARWAVSVWSGLPTLWCVHTPPRSYVTGQWRNG</sequence>
<name>A0A7J8DT70_MOLMO</name>
<accession>A0A7J8DT70</accession>
<dbReference type="EMBL" id="JACASF010000016">
    <property type="protein sequence ID" value="KAF6426427.1"/>
    <property type="molecule type" value="Genomic_DNA"/>
</dbReference>
<organism evidence="2 3">
    <name type="scientific">Molossus molossus</name>
    <name type="common">Pallas' mastiff bat</name>
    <name type="synonym">Vespertilio molossus</name>
    <dbReference type="NCBI Taxonomy" id="27622"/>
    <lineage>
        <taxon>Eukaryota</taxon>
        <taxon>Metazoa</taxon>
        <taxon>Chordata</taxon>
        <taxon>Craniata</taxon>
        <taxon>Vertebrata</taxon>
        <taxon>Euteleostomi</taxon>
        <taxon>Mammalia</taxon>
        <taxon>Eutheria</taxon>
        <taxon>Laurasiatheria</taxon>
        <taxon>Chiroptera</taxon>
        <taxon>Yangochiroptera</taxon>
        <taxon>Molossidae</taxon>
        <taxon>Molossus</taxon>
    </lineage>
</organism>
<protein>
    <submittedName>
        <fullName evidence="2">Uncharacterized protein</fullName>
    </submittedName>
</protein>
<evidence type="ECO:0000313" key="2">
    <source>
        <dbReference type="EMBL" id="KAF6426427.1"/>
    </source>
</evidence>